<accession>A0A364NPH7</accession>
<feature type="binding site" evidence="6">
    <location>
        <position position="137"/>
    </location>
    <ligand>
        <name>Fe cation</name>
        <dbReference type="ChEBI" id="CHEBI:24875"/>
        <note>catalytic</note>
    </ligand>
</feature>
<dbReference type="GO" id="GO:0035515">
    <property type="term" value="F:oxidative RNA demethylase activity"/>
    <property type="evidence" value="ECO:0007669"/>
    <property type="project" value="TreeGrafter"/>
</dbReference>
<comment type="cofactor">
    <cofactor evidence="6">
        <name>Fe(2+)</name>
        <dbReference type="ChEBI" id="CHEBI:29033"/>
    </cofactor>
    <text evidence="6">Binds 1 Fe(2+) ion per subunit.</text>
</comment>
<feature type="binding site" evidence="6">
    <location>
        <position position="135"/>
    </location>
    <ligand>
        <name>Fe cation</name>
        <dbReference type="ChEBI" id="CHEBI:24875"/>
        <note>catalytic</note>
    </ligand>
</feature>
<evidence type="ECO:0000256" key="1">
    <source>
        <dbReference type="ARBA" id="ARBA00022723"/>
    </source>
</evidence>
<dbReference type="GO" id="GO:0008198">
    <property type="term" value="F:ferrous iron binding"/>
    <property type="evidence" value="ECO:0007669"/>
    <property type="project" value="TreeGrafter"/>
</dbReference>
<dbReference type="PANTHER" id="PTHR16557:SF2">
    <property type="entry name" value="NUCLEIC ACID DIOXYGENASE ALKBH1"/>
    <property type="match status" value="1"/>
</dbReference>
<gene>
    <name evidence="8" type="ORF">DN062_05835</name>
</gene>
<dbReference type="GO" id="GO:0005737">
    <property type="term" value="C:cytoplasm"/>
    <property type="evidence" value="ECO:0007669"/>
    <property type="project" value="TreeGrafter"/>
</dbReference>
<dbReference type="InterPro" id="IPR004574">
    <property type="entry name" value="Alkb"/>
</dbReference>
<dbReference type="PROSITE" id="PS51471">
    <property type="entry name" value="FE2OG_OXY"/>
    <property type="match status" value="1"/>
</dbReference>
<keyword evidence="8" id="KW-0489">Methyltransferase</keyword>
<evidence type="ECO:0000256" key="3">
    <source>
        <dbReference type="ARBA" id="ARBA00023002"/>
    </source>
</evidence>
<dbReference type="AlphaFoldDB" id="A0A364NPH7"/>
<dbReference type="InterPro" id="IPR027450">
    <property type="entry name" value="AlkB-like"/>
</dbReference>
<keyword evidence="9" id="KW-1185">Reference proteome</keyword>
<dbReference type="EMBL" id="QKRX01000003">
    <property type="protein sequence ID" value="RAU18991.1"/>
    <property type="molecule type" value="Genomic_DNA"/>
</dbReference>
<feature type="binding site" evidence="5">
    <location>
        <position position="165"/>
    </location>
    <ligand>
        <name>substrate</name>
    </ligand>
</feature>
<evidence type="ECO:0000313" key="8">
    <source>
        <dbReference type="EMBL" id="RAU18991.1"/>
    </source>
</evidence>
<dbReference type="GO" id="GO:0035516">
    <property type="term" value="F:broad specificity oxidative DNA demethylase activity"/>
    <property type="evidence" value="ECO:0007669"/>
    <property type="project" value="TreeGrafter"/>
</dbReference>
<dbReference type="GO" id="GO:0035513">
    <property type="term" value="P:oxidative RNA demethylation"/>
    <property type="evidence" value="ECO:0007669"/>
    <property type="project" value="TreeGrafter"/>
</dbReference>
<protein>
    <submittedName>
        <fullName evidence="8">DNA oxidative demethylase AlkB</fullName>
    </submittedName>
</protein>
<organism evidence="8 9">
    <name type="scientific">Nitrincola tibetensis</name>
    <dbReference type="NCBI Taxonomy" id="2219697"/>
    <lineage>
        <taxon>Bacteria</taxon>
        <taxon>Pseudomonadati</taxon>
        <taxon>Pseudomonadota</taxon>
        <taxon>Gammaproteobacteria</taxon>
        <taxon>Oceanospirillales</taxon>
        <taxon>Oceanospirillaceae</taxon>
        <taxon>Nitrincola</taxon>
    </lineage>
</organism>
<evidence type="ECO:0000256" key="5">
    <source>
        <dbReference type="PIRSR" id="PIRSR604574-1"/>
    </source>
</evidence>
<feature type="binding site" evidence="5">
    <location>
        <begin position="124"/>
        <end position="126"/>
    </location>
    <ligand>
        <name>2-oxoglutarate</name>
        <dbReference type="ChEBI" id="CHEBI:16810"/>
    </ligand>
</feature>
<dbReference type="GO" id="GO:0008168">
    <property type="term" value="F:methyltransferase activity"/>
    <property type="evidence" value="ECO:0007669"/>
    <property type="project" value="UniProtKB-KW"/>
</dbReference>
<name>A0A364NPH7_9GAMM</name>
<dbReference type="OrthoDB" id="9796932at2"/>
<evidence type="ECO:0000256" key="4">
    <source>
        <dbReference type="ARBA" id="ARBA00023004"/>
    </source>
</evidence>
<evidence type="ECO:0000256" key="6">
    <source>
        <dbReference type="PIRSR" id="PIRSR604574-2"/>
    </source>
</evidence>
<proteinExistence type="predicted"/>
<dbReference type="Proteomes" id="UP000250744">
    <property type="component" value="Unassembled WGS sequence"/>
</dbReference>
<feature type="binding site" evidence="5">
    <location>
        <begin position="210"/>
        <end position="216"/>
    </location>
    <ligand>
        <name>2-oxoglutarate</name>
        <dbReference type="ChEBI" id="CHEBI:16810"/>
    </ligand>
</feature>
<keyword evidence="8" id="KW-0808">Transferase</keyword>
<sequence>MTRDLFDDECSPAPWVQEIGEDAVILRHFAIAQVDALLEDIHNLQDLSPFRRQQTPGGFWMSVGMSNCGSFGWISDRKGYRYVAIDPVTGSPWPAMPDLFYQVAVEAAEQAGFKDFVPDACLINRYEIGTKMSLHQDKDEQDMSQPIVSVSLGLPAVFMFGGQSRQDPVQRFPLFQGDVVVWGGRSRLNFHGVRPLKADLNAPNGQGDVRYNLTFRKAF</sequence>
<reference evidence="8 9" key="1">
    <citation type="submission" date="2018-06" db="EMBL/GenBank/DDBJ databases">
        <title>Nitrincola tibetense sp. nov., isolated from Lake XuguoCo on Tibetan Plateau.</title>
        <authorList>
            <person name="Xing P."/>
        </authorList>
    </citation>
    <scope>NUCLEOTIDE SEQUENCE [LARGE SCALE GENOMIC DNA]</scope>
    <source>
        <strain evidence="9">xg18</strain>
    </source>
</reference>
<dbReference type="RefSeq" id="WP_112158379.1">
    <property type="nucleotide sequence ID" value="NZ_QKRX01000003.1"/>
</dbReference>
<dbReference type="Pfam" id="PF13532">
    <property type="entry name" value="2OG-FeII_Oxy_2"/>
    <property type="match status" value="1"/>
</dbReference>
<evidence type="ECO:0000256" key="2">
    <source>
        <dbReference type="ARBA" id="ARBA00022964"/>
    </source>
</evidence>
<feature type="binding site" evidence="6">
    <location>
        <position position="191"/>
    </location>
    <ligand>
        <name>Fe cation</name>
        <dbReference type="ChEBI" id="CHEBI:24875"/>
        <note>catalytic</note>
    </ligand>
</feature>
<feature type="binding site" evidence="5">
    <location>
        <position position="139"/>
    </location>
    <ligand>
        <name>substrate</name>
    </ligand>
</feature>
<dbReference type="InterPro" id="IPR005123">
    <property type="entry name" value="Oxoglu/Fe-dep_dioxygenase_dom"/>
</dbReference>
<evidence type="ECO:0000259" key="7">
    <source>
        <dbReference type="PROSITE" id="PS51471"/>
    </source>
</evidence>
<comment type="caution">
    <text evidence="8">The sequence shown here is derived from an EMBL/GenBank/DDBJ whole genome shotgun (WGS) entry which is preliminary data.</text>
</comment>
<keyword evidence="1 6" id="KW-0479">Metal-binding</keyword>
<keyword evidence="2" id="KW-0223">Dioxygenase</keyword>
<dbReference type="InterPro" id="IPR037151">
    <property type="entry name" value="AlkB-like_sf"/>
</dbReference>
<evidence type="ECO:0000313" key="9">
    <source>
        <dbReference type="Proteomes" id="UP000250744"/>
    </source>
</evidence>
<feature type="domain" description="Fe2OG dioxygenase" evidence="7">
    <location>
        <begin position="117"/>
        <end position="219"/>
    </location>
</feature>
<dbReference type="PANTHER" id="PTHR16557">
    <property type="entry name" value="ALKYLATED DNA REPAIR PROTEIN ALKB-RELATED"/>
    <property type="match status" value="1"/>
</dbReference>
<keyword evidence="4 6" id="KW-0408">Iron</keyword>
<dbReference type="SUPFAM" id="SSF51197">
    <property type="entry name" value="Clavaminate synthase-like"/>
    <property type="match status" value="1"/>
</dbReference>
<dbReference type="NCBIfam" id="NF011930">
    <property type="entry name" value="PRK15401.1"/>
    <property type="match status" value="1"/>
</dbReference>
<feature type="binding site" evidence="5">
    <location>
        <position position="73"/>
    </location>
    <ligand>
        <name>substrate</name>
    </ligand>
</feature>
<dbReference type="Gene3D" id="2.60.120.590">
    <property type="entry name" value="Alpha-ketoglutarate-dependent dioxygenase AlkB-like"/>
    <property type="match status" value="1"/>
</dbReference>
<feature type="binding site" evidence="5">
    <location>
        <begin position="80"/>
        <end position="82"/>
    </location>
    <ligand>
        <name>substrate</name>
    </ligand>
</feature>
<dbReference type="GO" id="GO:0032259">
    <property type="term" value="P:methylation"/>
    <property type="evidence" value="ECO:0007669"/>
    <property type="project" value="UniProtKB-KW"/>
</dbReference>
<keyword evidence="3" id="KW-0560">Oxidoreductase</keyword>